<feature type="signal peptide" evidence="1">
    <location>
        <begin position="1"/>
        <end position="26"/>
    </location>
</feature>
<organism evidence="2 3">
    <name type="scientific">Pseudidiomarina maritima</name>
    <dbReference type="NCBI Taxonomy" id="519453"/>
    <lineage>
        <taxon>Bacteria</taxon>
        <taxon>Pseudomonadati</taxon>
        <taxon>Pseudomonadota</taxon>
        <taxon>Gammaproteobacteria</taxon>
        <taxon>Alteromonadales</taxon>
        <taxon>Idiomarinaceae</taxon>
        <taxon>Pseudidiomarina</taxon>
    </lineage>
</organism>
<evidence type="ECO:0000256" key="1">
    <source>
        <dbReference type="SAM" id="SignalP"/>
    </source>
</evidence>
<feature type="chain" id="PRO_5016292970" evidence="1">
    <location>
        <begin position="27"/>
        <end position="258"/>
    </location>
</feature>
<sequence>MNTQTQVKAFGLVSLVSLALSATLGAQQLLQQPAEPATAAHFKTLSVERLNIVEADGTVKLLLTNTERFPVTEEVNGRILNEDRKKRAGMLFFNEEGMEAGGFIFDGSRNEQGHSAGMSLTFDKYDGDQVMQLLTVDEKRGERRIVRSGLAFNDRPELETQQKVRDIQRELAQIEDRQLRRQKYMEYQQQGYLGGATRVLLGKTSQANNGLFLFASDGSPRAMFYVDEQDEVQLQFFNAAGEITHSWTAGAATEQAPQ</sequence>
<dbReference type="AlphaFoldDB" id="A0A317QA70"/>
<evidence type="ECO:0000313" key="2">
    <source>
        <dbReference type="EMBL" id="PWW14200.1"/>
    </source>
</evidence>
<dbReference type="Proteomes" id="UP000246964">
    <property type="component" value="Unassembled WGS sequence"/>
</dbReference>
<keyword evidence="3" id="KW-1185">Reference proteome</keyword>
<dbReference type="EMBL" id="QGTT01000004">
    <property type="protein sequence ID" value="PWW14200.1"/>
    <property type="molecule type" value="Genomic_DNA"/>
</dbReference>
<proteinExistence type="predicted"/>
<gene>
    <name evidence="2" type="ORF">DET45_104139</name>
</gene>
<protein>
    <submittedName>
        <fullName evidence="2">Uncharacterized protein</fullName>
    </submittedName>
</protein>
<keyword evidence="1" id="KW-0732">Signal</keyword>
<evidence type="ECO:0000313" key="3">
    <source>
        <dbReference type="Proteomes" id="UP000246964"/>
    </source>
</evidence>
<dbReference type="OrthoDB" id="1349101at2"/>
<name>A0A317QA70_9GAMM</name>
<comment type="caution">
    <text evidence="2">The sequence shown here is derived from an EMBL/GenBank/DDBJ whole genome shotgun (WGS) entry which is preliminary data.</text>
</comment>
<dbReference type="RefSeq" id="WP_110075575.1">
    <property type="nucleotide sequence ID" value="NZ_QGTT01000004.1"/>
</dbReference>
<accession>A0A317QA70</accession>
<reference evidence="2 3" key="1">
    <citation type="submission" date="2018-05" db="EMBL/GenBank/DDBJ databases">
        <title>Freshwater and sediment microbial communities from various areas in North America, analyzing microbe dynamics in response to fracking.</title>
        <authorList>
            <person name="Lamendella R."/>
        </authorList>
    </citation>
    <scope>NUCLEOTIDE SEQUENCE [LARGE SCALE GENOMIC DNA]</scope>
    <source>
        <strain evidence="2 3">125B1</strain>
    </source>
</reference>